<protein>
    <submittedName>
        <fullName evidence="2">AAA family ATPase</fullName>
    </submittedName>
</protein>
<evidence type="ECO:0000313" key="2">
    <source>
        <dbReference type="EMBL" id="QFZ87005.1"/>
    </source>
</evidence>
<dbReference type="EMBL" id="CP045644">
    <property type="protein sequence ID" value="QFZ87005.1"/>
    <property type="molecule type" value="Genomic_DNA"/>
</dbReference>
<organism evidence="2 3">
    <name type="scientific">Variovorax paradoxus</name>
    <dbReference type="NCBI Taxonomy" id="34073"/>
    <lineage>
        <taxon>Bacteria</taxon>
        <taxon>Pseudomonadati</taxon>
        <taxon>Pseudomonadota</taxon>
        <taxon>Betaproteobacteria</taxon>
        <taxon>Burkholderiales</taxon>
        <taxon>Comamonadaceae</taxon>
        <taxon>Variovorax</taxon>
    </lineage>
</organism>
<gene>
    <name evidence="2" type="ORF">GFK26_31645</name>
</gene>
<dbReference type="InterPro" id="IPR025669">
    <property type="entry name" value="AAA_dom"/>
</dbReference>
<evidence type="ECO:0000259" key="1">
    <source>
        <dbReference type="Pfam" id="PF13614"/>
    </source>
</evidence>
<feature type="domain" description="AAA" evidence="1">
    <location>
        <begin position="1"/>
        <end position="208"/>
    </location>
</feature>
<dbReference type="RefSeq" id="WP_153285443.1">
    <property type="nucleotide sequence ID" value="NZ_CP045644.1"/>
</dbReference>
<name>A0A5Q0MEP4_VARPD</name>
<accession>A0A5Q0MEP4</accession>
<dbReference type="SUPFAM" id="SSF52540">
    <property type="entry name" value="P-loop containing nucleoside triphosphate hydrolases"/>
    <property type="match status" value="1"/>
</dbReference>
<sequence>MHIVSVINYKGGVGKTTVTANIASELAWRGKKVLLIDTDAQASLTFSFVTPDDWDTNYKAGKTIKSWFDVISQGKEPPPLTDFVITPPAVNGIVRRNGGKIDLICSHLGLINVDLELATLLGGVNMSASKRNYLKVHGQLRQAIAAIAESEDYDIVLIDCPPNFNIVTKNAIVASEQILIPAKPDYLSTLGIDYLQRSVKELVKDFNEFAGPDEDNLKISPQILGVIFTMIQITSGQPISAQRQFISQTKRLGVSTLDNYFRENKTIFGDAPQNLMPVVLNAYSNNTHSDIVNEIEAVVDEFEKLLEEL</sequence>
<proteinExistence type="predicted"/>
<dbReference type="PANTHER" id="PTHR13696:SF99">
    <property type="entry name" value="COBYRINIC ACID AC-DIAMIDE SYNTHASE"/>
    <property type="match status" value="1"/>
</dbReference>
<dbReference type="PANTHER" id="PTHR13696">
    <property type="entry name" value="P-LOOP CONTAINING NUCLEOSIDE TRIPHOSPHATE HYDROLASE"/>
    <property type="match status" value="1"/>
</dbReference>
<dbReference type="CDD" id="cd02042">
    <property type="entry name" value="ParAB_family"/>
    <property type="match status" value="1"/>
</dbReference>
<dbReference type="AlphaFoldDB" id="A0A5Q0MEP4"/>
<dbReference type="Gene3D" id="3.40.50.300">
    <property type="entry name" value="P-loop containing nucleotide triphosphate hydrolases"/>
    <property type="match status" value="1"/>
</dbReference>
<dbReference type="InterPro" id="IPR050678">
    <property type="entry name" value="DNA_Partitioning_ATPase"/>
</dbReference>
<dbReference type="InterPro" id="IPR027417">
    <property type="entry name" value="P-loop_NTPase"/>
</dbReference>
<dbReference type="Proteomes" id="UP000326780">
    <property type="component" value="Chromosome"/>
</dbReference>
<reference evidence="2 3" key="1">
    <citation type="submission" date="2019-10" db="EMBL/GenBank/DDBJ databases">
        <title>Complete genome sequence of Variovorax paradoxus 5C-2.</title>
        <authorList>
            <person name="Gogoleva N.E."/>
            <person name="Balkin A.S."/>
        </authorList>
    </citation>
    <scope>NUCLEOTIDE SEQUENCE [LARGE SCALE GENOMIC DNA]</scope>
    <source>
        <strain evidence="2 3">5C-2</strain>
    </source>
</reference>
<evidence type="ECO:0000313" key="3">
    <source>
        <dbReference type="Proteomes" id="UP000326780"/>
    </source>
</evidence>
<dbReference type="Pfam" id="PF13614">
    <property type="entry name" value="AAA_31"/>
    <property type="match status" value="1"/>
</dbReference>